<reference evidence="3 4" key="1">
    <citation type="journal article" date="2016" name="Antonie Van Leeuwenhoek">
        <title>Photobacterium sanguinicancri sp. nov. isolated from marine animals.</title>
        <authorList>
            <person name="Gomez-Gil B."/>
            <person name="Roque A."/>
            <person name="Rotllant G."/>
            <person name="Romalde J.L."/>
            <person name="Doce A."/>
            <person name="Eggermont M."/>
            <person name="Defoirdt T."/>
        </authorList>
    </citation>
    <scope>NUCLEOTIDE SEQUENCE [LARGE SCALE GENOMIC DNA]</scope>
    <source>
        <strain evidence="3 4">CAIM 1827</strain>
    </source>
</reference>
<name>A0AAW7Y1R7_9GAMM</name>
<protein>
    <submittedName>
        <fullName evidence="3">DNA gyrase subunit B</fullName>
    </submittedName>
</protein>
<keyword evidence="1" id="KW-1133">Transmembrane helix</keyword>
<dbReference type="EMBL" id="NOIF01000109">
    <property type="protein sequence ID" value="OZS42989.1"/>
    <property type="molecule type" value="Genomic_DNA"/>
</dbReference>
<dbReference type="EMBL" id="JAUOPU010000002">
    <property type="protein sequence ID" value="MDO6541379.1"/>
    <property type="molecule type" value="Genomic_DNA"/>
</dbReference>
<reference evidence="2" key="3">
    <citation type="submission" date="2023-07" db="EMBL/GenBank/DDBJ databases">
        <title>Genome content predicts the carbon catabolic preferences of heterotrophic bacteria.</title>
        <authorList>
            <person name="Gralka M."/>
        </authorList>
    </citation>
    <scope>NUCLEOTIDE SEQUENCE</scope>
    <source>
        <strain evidence="2">G2M05</strain>
    </source>
</reference>
<evidence type="ECO:0000313" key="3">
    <source>
        <dbReference type="EMBL" id="OZS42989.1"/>
    </source>
</evidence>
<organism evidence="2 5">
    <name type="scientific">Photobacterium sanguinicancri</name>
    <dbReference type="NCBI Taxonomy" id="875932"/>
    <lineage>
        <taxon>Bacteria</taxon>
        <taxon>Pseudomonadati</taxon>
        <taxon>Pseudomonadota</taxon>
        <taxon>Gammaproteobacteria</taxon>
        <taxon>Vibrionales</taxon>
        <taxon>Vibrionaceae</taxon>
        <taxon>Photobacterium</taxon>
    </lineage>
</organism>
<keyword evidence="1" id="KW-0812">Transmembrane</keyword>
<feature type="transmembrane region" description="Helical" evidence="1">
    <location>
        <begin position="81"/>
        <end position="101"/>
    </location>
</feature>
<feature type="transmembrane region" description="Helical" evidence="1">
    <location>
        <begin position="56"/>
        <end position="75"/>
    </location>
</feature>
<keyword evidence="4" id="KW-1185">Reference proteome</keyword>
<feature type="transmembrane region" description="Helical" evidence="1">
    <location>
        <begin position="132"/>
        <end position="155"/>
    </location>
</feature>
<dbReference type="Proteomes" id="UP001170624">
    <property type="component" value="Unassembled WGS sequence"/>
</dbReference>
<reference evidence="3" key="2">
    <citation type="submission" date="2017-07" db="EMBL/GenBank/DDBJ databases">
        <authorList>
            <person name="Gomez-Gil B."/>
            <person name="Enciso-Ibarra K."/>
        </authorList>
    </citation>
    <scope>NUCLEOTIDE SEQUENCE</scope>
    <source>
        <strain evidence="3">CAIM 1827</strain>
    </source>
</reference>
<comment type="caution">
    <text evidence="2">The sequence shown here is derived from an EMBL/GenBank/DDBJ whole genome shotgun (WGS) entry which is preliminary data.</text>
</comment>
<evidence type="ECO:0000313" key="5">
    <source>
        <dbReference type="Proteomes" id="UP001170624"/>
    </source>
</evidence>
<proteinExistence type="predicted"/>
<dbReference type="Proteomes" id="UP000215999">
    <property type="component" value="Unassembled WGS sequence"/>
</dbReference>
<gene>
    <name evidence="3" type="ORF">ASV53_15555</name>
    <name evidence="2" type="ORF">Q4568_02475</name>
</gene>
<keyword evidence="1" id="KW-0472">Membrane</keyword>
<accession>A0AAW7Y1R7</accession>
<evidence type="ECO:0000313" key="2">
    <source>
        <dbReference type="EMBL" id="MDO6541379.1"/>
    </source>
</evidence>
<dbReference type="RefSeq" id="WP_062692073.1">
    <property type="nucleotide sequence ID" value="NZ_CANMLA010000002.1"/>
</dbReference>
<sequence length="199" mass="22416">MRALTALSAIALLAYPLAVYYGLSRWGLGVVAGLLAFLFLLRIIAGNQTRLRELKYVAWLSGATGIVLTLLGTVFQQEGWFTFYPVVVNTLMLGLFGMSLWQKETLVERLARLQEPDLPASGVRYTRKVTKVWCAFFVVNGSIALYTCFQPLAVWTLYNGLISYLAAGTLFIAEFIVRFFVREDVTPKNDQQQDEKKSR</sequence>
<feature type="transmembrane region" description="Helical" evidence="1">
    <location>
        <begin position="161"/>
        <end position="181"/>
    </location>
</feature>
<dbReference type="AlphaFoldDB" id="A0AAW7Y1R7"/>
<feature type="transmembrane region" description="Helical" evidence="1">
    <location>
        <begin position="26"/>
        <end position="44"/>
    </location>
</feature>
<evidence type="ECO:0000256" key="1">
    <source>
        <dbReference type="SAM" id="Phobius"/>
    </source>
</evidence>
<evidence type="ECO:0000313" key="4">
    <source>
        <dbReference type="Proteomes" id="UP000215999"/>
    </source>
</evidence>